<dbReference type="InterPro" id="IPR008254">
    <property type="entry name" value="Flavodoxin/NO_synth"/>
</dbReference>
<sequence>MAPTVYIVIYTLYHHVYKLALEVQKGLEAVGVEVKLFQVAETLSDEILTKMHAPAKPDLPVISVEQLTEPDGLIFGIPTRFGSCPAQIKALLDATGKLWATGALSGKFAGTFFSTASQHGGQETTSLTTITYFAHHGMIYVPFGFAHTALFDNSEVVGGSAYGAGTVANGDGSRQPTEKELDIARTQGENFGKVVATYVKGKGDQQLTREANAALSSYPFNPIHDIPQDRTCVQVPSTLGQTAKLISRRGLIWLFMNWLDYTTPWLSVSNIQQQRSLCIRKRWRIFGYHLFSWDWKGGDDAFTKLIMITISMATTITTMTQTTMIYHTLDKMLFDAVPHLVDIWKEACIIAVFNISCILDRSHDHGEYDG</sequence>
<feature type="domain" description="Flavodoxin-like" evidence="2">
    <location>
        <begin position="5"/>
        <end position="191"/>
    </location>
</feature>
<dbReference type="NCBIfam" id="NF002999">
    <property type="entry name" value="PRK03767.1"/>
    <property type="match status" value="1"/>
</dbReference>
<dbReference type="PANTHER" id="PTHR30546">
    <property type="entry name" value="FLAVODOXIN-RELATED PROTEIN WRBA-RELATED"/>
    <property type="match status" value="1"/>
</dbReference>
<evidence type="ECO:0000259" key="2">
    <source>
        <dbReference type="PROSITE" id="PS50902"/>
    </source>
</evidence>
<dbReference type="InterPro" id="IPR005025">
    <property type="entry name" value="FMN_Rdtase-like_dom"/>
</dbReference>
<accession>A0A068RMU5</accession>
<dbReference type="NCBIfam" id="TIGR01755">
    <property type="entry name" value="flav_wrbA"/>
    <property type="match status" value="1"/>
</dbReference>
<dbReference type="Pfam" id="PF03358">
    <property type="entry name" value="FMN_red"/>
    <property type="match status" value="1"/>
</dbReference>
<dbReference type="InterPro" id="IPR029039">
    <property type="entry name" value="Flavoprotein-like_sf"/>
</dbReference>
<dbReference type="EMBL" id="CBTN010000010">
    <property type="protein sequence ID" value="CDH51488.1"/>
    <property type="molecule type" value="Genomic_DNA"/>
</dbReference>
<dbReference type="OrthoDB" id="504689at2759"/>
<keyword evidence="4" id="KW-1185">Reference proteome</keyword>
<evidence type="ECO:0000313" key="3">
    <source>
        <dbReference type="EMBL" id="CDH51488.1"/>
    </source>
</evidence>
<dbReference type="FunFam" id="3.40.50.360:FF:000001">
    <property type="entry name" value="NAD(P)H dehydrogenase (Quinone) FQR1-like"/>
    <property type="match status" value="1"/>
</dbReference>
<comment type="similarity">
    <text evidence="1">Belongs to the WrbA family.</text>
</comment>
<dbReference type="PANTHER" id="PTHR30546:SF23">
    <property type="entry name" value="FLAVOPROTEIN-LIKE PROTEIN YCP4-RELATED"/>
    <property type="match status" value="1"/>
</dbReference>
<proteinExistence type="inferred from homology"/>
<comment type="caution">
    <text evidence="3">The sequence shown here is derived from an EMBL/GenBank/DDBJ whole genome shotgun (WGS) entry which is preliminary data.</text>
</comment>
<dbReference type="PROSITE" id="PS50902">
    <property type="entry name" value="FLAVODOXIN_LIKE"/>
    <property type="match status" value="1"/>
</dbReference>
<dbReference type="InterPro" id="IPR010089">
    <property type="entry name" value="Flavoprotein_WrbA-like"/>
</dbReference>
<dbReference type="Gene3D" id="3.40.50.360">
    <property type="match status" value="1"/>
</dbReference>
<protein>
    <submittedName>
        <fullName evidence="3">Nad h:quinone type iv</fullName>
    </submittedName>
</protein>
<evidence type="ECO:0000256" key="1">
    <source>
        <dbReference type="ARBA" id="ARBA00006961"/>
    </source>
</evidence>
<organism evidence="3 4">
    <name type="scientific">Lichtheimia corymbifera JMRC:FSU:9682</name>
    <dbReference type="NCBI Taxonomy" id="1263082"/>
    <lineage>
        <taxon>Eukaryota</taxon>
        <taxon>Fungi</taxon>
        <taxon>Fungi incertae sedis</taxon>
        <taxon>Mucoromycota</taxon>
        <taxon>Mucoromycotina</taxon>
        <taxon>Mucoromycetes</taxon>
        <taxon>Mucorales</taxon>
        <taxon>Lichtheimiaceae</taxon>
        <taxon>Lichtheimia</taxon>
    </lineage>
</organism>
<dbReference type="STRING" id="1263082.A0A068RMU5"/>
<dbReference type="AlphaFoldDB" id="A0A068RMU5"/>
<reference evidence="3" key="1">
    <citation type="submission" date="2013-08" db="EMBL/GenBank/DDBJ databases">
        <title>Gene expansion shapes genome architecture in the human pathogen Lichtheimia corymbifera: an evolutionary genomics analysis in the ancient terrestrial Mucorales (Mucoromycotina).</title>
        <authorList>
            <person name="Schwartze V.U."/>
            <person name="Winter S."/>
            <person name="Shelest E."/>
            <person name="Marcet-Houben M."/>
            <person name="Horn F."/>
            <person name="Wehner S."/>
            <person name="Hoffmann K."/>
            <person name="Riege K."/>
            <person name="Sammeth M."/>
            <person name="Nowrousian M."/>
            <person name="Valiante V."/>
            <person name="Linde J."/>
            <person name="Jacobsen I.D."/>
            <person name="Marz M."/>
            <person name="Brakhage A.A."/>
            <person name="Gabaldon T."/>
            <person name="Bocker S."/>
            <person name="Voigt K."/>
        </authorList>
    </citation>
    <scope>NUCLEOTIDE SEQUENCE [LARGE SCALE GENOMIC DNA]</scope>
    <source>
        <strain evidence="3">FSU 9682</strain>
    </source>
</reference>
<name>A0A068RMU5_9FUNG</name>
<dbReference type="GO" id="GO:0016020">
    <property type="term" value="C:membrane"/>
    <property type="evidence" value="ECO:0007669"/>
    <property type="project" value="TreeGrafter"/>
</dbReference>
<gene>
    <name evidence="3" type="ORF">LCOR_03085.1</name>
</gene>
<dbReference type="GO" id="GO:0003955">
    <property type="term" value="F:NAD(P)H dehydrogenase (quinone) activity"/>
    <property type="evidence" value="ECO:0007669"/>
    <property type="project" value="InterPro"/>
</dbReference>
<dbReference type="GO" id="GO:0010181">
    <property type="term" value="F:FMN binding"/>
    <property type="evidence" value="ECO:0007669"/>
    <property type="project" value="InterPro"/>
</dbReference>
<evidence type="ECO:0000313" key="4">
    <source>
        <dbReference type="Proteomes" id="UP000027586"/>
    </source>
</evidence>
<dbReference type="SUPFAM" id="SSF52218">
    <property type="entry name" value="Flavoproteins"/>
    <property type="match status" value="1"/>
</dbReference>
<dbReference type="Proteomes" id="UP000027586">
    <property type="component" value="Unassembled WGS sequence"/>
</dbReference>
<dbReference type="VEuPathDB" id="FungiDB:LCOR_03085.1"/>